<dbReference type="Pfam" id="PF13193">
    <property type="entry name" value="AMP-binding_C"/>
    <property type="match status" value="1"/>
</dbReference>
<reference evidence="7" key="1">
    <citation type="submission" date="2007-04" db="EMBL/GenBank/DDBJ databases">
        <title>Annotation of Pediculus humanus corporis strain USDA.</title>
        <authorList>
            <person name="Kirkness E."/>
            <person name="Hannick L."/>
            <person name="Hass B."/>
            <person name="Bruggner R."/>
            <person name="Lawson D."/>
            <person name="Bidwell S."/>
            <person name="Joardar V."/>
            <person name="Caler E."/>
            <person name="Walenz B."/>
            <person name="Inman J."/>
            <person name="Schobel S."/>
            <person name="Galinsky K."/>
            <person name="Amedeo P."/>
            <person name="Strausberg R."/>
        </authorList>
    </citation>
    <scope>NUCLEOTIDE SEQUENCE</scope>
    <source>
        <strain evidence="7">USDA</strain>
    </source>
</reference>
<dbReference type="GeneID" id="8234728"/>
<proteinExistence type="inferred from homology"/>
<organism>
    <name type="scientific">Pediculus humanus subsp. corporis</name>
    <name type="common">Body louse</name>
    <dbReference type="NCBI Taxonomy" id="121224"/>
    <lineage>
        <taxon>Eukaryota</taxon>
        <taxon>Metazoa</taxon>
        <taxon>Ecdysozoa</taxon>
        <taxon>Arthropoda</taxon>
        <taxon>Hexapoda</taxon>
        <taxon>Insecta</taxon>
        <taxon>Pterygota</taxon>
        <taxon>Neoptera</taxon>
        <taxon>Paraneoptera</taxon>
        <taxon>Psocodea</taxon>
        <taxon>Troctomorpha</taxon>
        <taxon>Phthiraptera</taxon>
        <taxon>Anoplura</taxon>
        <taxon>Pediculidae</taxon>
        <taxon>Pediculus</taxon>
    </lineage>
</organism>
<dbReference type="KEGG" id="phu:Phum_PHUM561850"/>
<keyword evidence="7" id="KW-0560">Oxidoreductase</keyword>
<evidence type="ECO:0000259" key="6">
    <source>
        <dbReference type="Pfam" id="PF13193"/>
    </source>
</evidence>
<dbReference type="OrthoDB" id="10253869at2759"/>
<dbReference type="SUPFAM" id="SSF56801">
    <property type="entry name" value="Acetyl-CoA synthetase-like"/>
    <property type="match status" value="1"/>
</dbReference>
<comment type="similarity">
    <text evidence="2">Belongs to the ATP-dependent AMP-binding enzyme family.</text>
</comment>
<dbReference type="PANTHER" id="PTHR24096">
    <property type="entry name" value="LONG-CHAIN-FATTY-ACID--COA LIGASE"/>
    <property type="match status" value="1"/>
</dbReference>
<dbReference type="Pfam" id="PF00501">
    <property type="entry name" value="AMP-binding"/>
    <property type="match status" value="1"/>
</dbReference>
<dbReference type="STRING" id="121224.E0W0Q3"/>
<dbReference type="CTD" id="8234728"/>
<dbReference type="eggNOG" id="KOG1176">
    <property type="taxonomic scope" value="Eukaryota"/>
</dbReference>
<dbReference type="GO" id="GO:0005777">
    <property type="term" value="C:peroxisome"/>
    <property type="evidence" value="ECO:0007669"/>
    <property type="project" value="UniProtKB-SubCell"/>
</dbReference>
<keyword evidence="3" id="KW-0436">Ligase</keyword>
<evidence type="ECO:0000256" key="3">
    <source>
        <dbReference type="ARBA" id="ARBA00022598"/>
    </source>
</evidence>
<comment type="subcellular location">
    <subcellularLocation>
        <location evidence="1">Peroxisome</location>
    </subcellularLocation>
</comment>
<dbReference type="InterPro" id="IPR045851">
    <property type="entry name" value="AMP-bd_C_sf"/>
</dbReference>
<evidence type="ECO:0000313" key="7">
    <source>
        <dbReference type="EMBL" id="EEB19209.1"/>
    </source>
</evidence>
<dbReference type="InterPro" id="IPR020845">
    <property type="entry name" value="AMP-binding_CS"/>
</dbReference>
<dbReference type="VEuPathDB" id="VectorBase:PHUM561850"/>
<feature type="domain" description="AMP-binding enzyme C-terminal" evidence="6">
    <location>
        <begin position="451"/>
        <end position="526"/>
    </location>
</feature>
<feature type="domain" description="AMP-dependent synthetase/ligase" evidence="5">
    <location>
        <begin position="29"/>
        <end position="400"/>
    </location>
</feature>
<dbReference type="EC" id="1.13.12.7" evidence="7"/>
<dbReference type="Proteomes" id="UP000009046">
    <property type="component" value="Unassembled WGS sequence"/>
</dbReference>
<sequence length="544" mass="60846">MDENILTGPELDDNNFKEKTVTEYLFNSLKSHPKDSIIQIDASTGEKITCWNYLKKCLQFGEGLVKNMGVKNGDVVCLACQNSINSIIASVGTFFSGGIAAPIDHNSKPVEMQYLLNLLKPKYIICENEKAQEINNNLKQINLDCKIIVLDTKVSDSNFYSMKDVSIENVDVDSYVPRKVGDNKKDIFVICCSSGSTGYPKGVALSHHSLLYNVQTLKQVFHHPFPPKFGSQFLSKKLLFTSPLFWISNFILTIMSCVFGQTRIVPKSTNTIHYLESIEKYQPEFTAFSPSSLLFLVDHPDFDKFNLKSLKLIFVGGSLLGSNLLDKIKWKNVHILQGYGMTEFGGGITSPNFGNATSSVGEVLPNTSIKIVDPSSGKILGPNEIGECRVKADRVMIGYYNNEKATKESFDDDGWFKTGDLMYYDDNKLLYVVGRIKETVKYQNYQISLAEIENFIISLPGVKDAAIVPIPHGPNHHLKAVVVKSSGSNISENDVIEAVKNNFSEYKHLREGVEFSDSLPRTETGKLRRWQLLKSHDPNLSKTN</sequence>
<dbReference type="InterPro" id="IPR000873">
    <property type="entry name" value="AMP-dep_synth/lig_dom"/>
</dbReference>
<evidence type="ECO:0000256" key="2">
    <source>
        <dbReference type="ARBA" id="ARBA00006432"/>
    </source>
</evidence>
<accession>E0W0Q3</accession>
<name>E0W0Q3_PEDHC</name>
<reference evidence="7" key="2">
    <citation type="submission" date="2007-04" db="EMBL/GenBank/DDBJ databases">
        <title>The genome of the human body louse.</title>
        <authorList>
            <consortium name="The Human Body Louse Genome Consortium"/>
            <person name="Kirkness E."/>
            <person name="Walenz B."/>
            <person name="Hass B."/>
            <person name="Bruggner R."/>
            <person name="Strausberg R."/>
        </authorList>
    </citation>
    <scope>NUCLEOTIDE SEQUENCE</scope>
    <source>
        <strain evidence="7">USDA</strain>
    </source>
</reference>
<dbReference type="GO" id="GO:0016491">
    <property type="term" value="F:oxidoreductase activity"/>
    <property type="evidence" value="ECO:0007669"/>
    <property type="project" value="UniProtKB-KW"/>
</dbReference>
<gene>
    <name evidence="8" type="primary">8234728</name>
    <name evidence="7" type="ORF">Phum_PHUM561850</name>
</gene>
<dbReference type="HOGENOM" id="CLU_000022_59_2_1"/>
<keyword evidence="9" id="KW-1185">Reference proteome</keyword>
<dbReference type="EnsemblMetazoa" id="PHUM561850-RA">
    <property type="protein sequence ID" value="PHUM561850-PA"/>
    <property type="gene ID" value="PHUM561850"/>
</dbReference>
<dbReference type="PANTHER" id="PTHR24096:SF149">
    <property type="entry name" value="AMP-BINDING DOMAIN-CONTAINING PROTEIN-RELATED"/>
    <property type="match status" value="1"/>
</dbReference>
<dbReference type="InterPro" id="IPR025110">
    <property type="entry name" value="AMP-bd_C"/>
</dbReference>
<protein>
    <submittedName>
        <fullName evidence="7 8">Firefly luciferase, putative</fullName>
        <ecNumber evidence="7">1.13.12.7</ecNumber>
    </submittedName>
</protein>
<dbReference type="AlphaFoldDB" id="E0W0Q3"/>
<dbReference type="InterPro" id="IPR042099">
    <property type="entry name" value="ANL_N_sf"/>
</dbReference>
<dbReference type="EMBL" id="AAZO01006819">
    <property type="status" value="NOT_ANNOTATED_CDS"/>
    <property type="molecule type" value="Genomic_DNA"/>
</dbReference>
<evidence type="ECO:0000313" key="9">
    <source>
        <dbReference type="Proteomes" id="UP000009046"/>
    </source>
</evidence>
<evidence type="ECO:0000259" key="5">
    <source>
        <dbReference type="Pfam" id="PF00501"/>
    </source>
</evidence>
<dbReference type="Gene3D" id="3.30.300.30">
    <property type="match status" value="1"/>
</dbReference>
<dbReference type="OMA" id="PFHAVNM"/>
<evidence type="ECO:0000313" key="8">
    <source>
        <dbReference type="EnsemblMetazoa" id="PHUM561850-PA"/>
    </source>
</evidence>
<dbReference type="RefSeq" id="XP_002431947.1">
    <property type="nucleotide sequence ID" value="XM_002431902.1"/>
</dbReference>
<dbReference type="PROSITE" id="PS00455">
    <property type="entry name" value="AMP_BINDING"/>
    <property type="match status" value="1"/>
</dbReference>
<dbReference type="GO" id="GO:0016405">
    <property type="term" value="F:CoA-ligase activity"/>
    <property type="evidence" value="ECO:0007669"/>
    <property type="project" value="TreeGrafter"/>
</dbReference>
<dbReference type="Gene3D" id="3.40.50.12780">
    <property type="entry name" value="N-terminal domain of ligase-like"/>
    <property type="match status" value="1"/>
</dbReference>
<dbReference type="InParanoid" id="E0W0Q3"/>
<keyword evidence="4" id="KW-0576">Peroxisome</keyword>
<dbReference type="EMBL" id="DS235862">
    <property type="protein sequence ID" value="EEB19209.1"/>
    <property type="molecule type" value="Genomic_DNA"/>
</dbReference>
<evidence type="ECO:0000256" key="4">
    <source>
        <dbReference type="ARBA" id="ARBA00023140"/>
    </source>
</evidence>
<evidence type="ECO:0000256" key="1">
    <source>
        <dbReference type="ARBA" id="ARBA00004275"/>
    </source>
</evidence>
<reference evidence="8" key="3">
    <citation type="submission" date="2021-02" db="UniProtKB">
        <authorList>
            <consortium name="EnsemblMetazoa"/>
        </authorList>
    </citation>
    <scope>IDENTIFICATION</scope>
    <source>
        <strain evidence="8">USDA</strain>
    </source>
</reference>